<name>A0A9E7I4Q8_9LILI</name>
<organism evidence="1 2">
    <name type="scientific">Musa troglodytarum</name>
    <name type="common">fe'i banana</name>
    <dbReference type="NCBI Taxonomy" id="320322"/>
    <lineage>
        <taxon>Eukaryota</taxon>
        <taxon>Viridiplantae</taxon>
        <taxon>Streptophyta</taxon>
        <taxon>Embryophyta</taxon>
        <taxon>Tracheophyta</taxon>
        <taxon>Spermatophyta</taxon>
        <taxon>Magnoliopsida</taxon>
        <taxon>Liliopsida</taxon>
        <taxon>Zingiberales</taxon>
        <taxon>Musaceae</taxon>
        <taxon>Musa</taxon>
    </lineage>
</organism>
<proteinExistence type="predicted"/>
<dbReference type="SUPFAM" id="SSF51735">
    <property type="entry name" value="NAD(P)-binding Rossmann-fold domains"/>
    <property type="match status" value="1"/>
</dbReference>
<dbReference type="PANTHER" id="PTHR43238:SF1">
    <property type="entry name" value="GDP-L-FUCOSE SYNTHASE"/>
    <property type="match status" value="1"/>
</dbReference>
<dbReference type="Proteomes" id="UP001055439">
    <property type="component" value="Chromosome 9"/>
</dbReference>
<dbReference type="Gene3D" id="3.90.25.10">
    <property type="entry name" value="UDP-galactose 4-epimerase, domain 1"/>
    <property type="match status" value="1"/>
</dbReference>
<dbReference type="GO" id="GO:0050577">
    <property type="term" value="F:GDP-L-fucose synthase activity"/>
    <property type="evidence" value="ECO:0007669"/>
    <property type="project" value="TreeGrafter"/>
</dbReference>
<dbReference type="OrthoDB" id="202470at2759"/>
<gene>
    <name evidence="1" type="ORF">MUK42_13816</name>
</gene>
<protein>
    <submittedName>
        <fullName evidence="1">Uncharacterized protein</fullName>
    </submittedName>
</protein>
<dbReference type="PANTHER" id="PTHR43238">
    <property type="entry name" value="GDP-L-FUCOSE SYNTHASE"/>
    <property type="match status" value="1"/>
</dbReference>
<accession>A0A9E7I4Q8</accession>
<dbReference type="EMBL" id="CP097511">
    <property type="protein sequence ID" value="URE46075.1"/>
    <property type="molecule type" value="Genomic_DNA"/>
</dbReference>
<dbReference type="InterPro" id="IPR036291">
    <property type="entry name" value="NAD(P)-bd_dom_sf"/>
</dbReference>
<evidence type="ECO:0000313" key="2">
    <source>
        <dbReference type="Proteomes" id="UP001055439"/>
    </source>
</evidence>
<dbReference type="Gene3D" id="3.40.50.720">
    <property type="entry name" value="NAD(P)-binding Rossmann-like Domain"/>
    <property type="match status" value="1"/>
</dbReference>
<evidence type="ECO:0000313" key="1">
    <source>
        <dbReference type="EMBL" id="URE46075.1"/>
    </source>
</evidence>
<keyword evidence="2" id="KW-1185">Reference proteome</keyword>
<sequence>MAKEVVGFKGELVWDATKPDGTPRKLVDRSKLTAVGWRPKVSLREGLAESYKWYLEIVVEQME</sequence>
<reference evidence="1" key="1">
    <citation type="submission" date="2022-05" db="EMBL/GenBank/DDBJ databases">
        <title>The Musa troglodytarum L. genome provides insights into the mechanism of non-climacteric behaviour and enrichment of carotenoids.</title>
        <authorList>
            <person name="Wang J."/>
        </authorList>
    </citation>
    <scope>NUCLEOTIDE SEQUENCE</scope>
    <source>
        <tissue evidence="1">Leaf</tissue>
    </source>
</reference>
<dbReference type="AlphaFoldDB" id="A0A9E7I4Q8"/>